<dbReference type="InterPro" id="IPR025322">
    <property type="entry name" value="PADRE_dom"/>
</dbReference>
<reference evidence="1 2" key="1">
    <citation type="submission" date="2024-01" db="EMBL/GenBank/DDBJ databases">
        <title>The genomes of 5 underutilized Papilionoideae crops provide insights into root nodulation and disease resistanc.</title>
        <authorList>
            <person name="Yuan L."/>
        </authorList>
    </citation>
    <scope>NUCLEOTIDE SEQUENCE [LARGE SCALE GENOMIC DNA]</scope>
    <source>
        <strain evidence="1">ZHUSHIDOU_FW_LH</strain>
        <tissue evidence="1">Leaf</tissue>
    </source>
</reference>
<evidence type="ECO:0000313" key="1">
    <source>
        <dbReference type="EMBL" id="KAK7257912.1"/>
    </source>
</evidence>
<keyword evidence="2" id="KW-1185">Reference proteome</keyword>
<accession>A0AAN9EHW9</accession>
<name>A0AAN9EHW9_CROPI</name>
<comment type="caution">
    <text evidence="1">The sequence shown here is derived from an EMBL/GenBank/DDBJ whole genome shotgun (WGS) entry which is preliminary data.</text>
</comment>
<dbReference type="AlphaFoldDB" id="A0AAN9EHW9"/>
<proteinExistence type="predicted"/>
<organism evidence="1 2">
    <name type="scientific">Crotalaria pallida</name>
    <name type="common">Smooth rattlebox</name>
    <name type="synonym">Crotalaria striata</name>
    <dbReference type="NCBI Taxonomy" id="3830"/>
    <lineage>
        <taxon>Eukaryota</taxon>
        <taxon>Viridiplantae</taxon>
        <taxon>Streptophyta</taxon>
        <taxon>Embryophyta</taxon>
        <taxon>Tracheophyta</taxon>
        <taxon>Spermatophyta</taxon>
        <taxon>Magnoliopsida</taxon>
        <taxon>eudicotyledons</taxon>
        <taxon>Gunneridae</taxon>
        <taxon>Pentapetalae</taxon>
        <taxon>rosids</taxon>
        <taxon>fabids</taxon>
        <taxon>Fabales</taxon>
        <taxon>Fabaceae</taxon>
        <taxon>Papilionoideae</taxon>
        <taxon>50 kb inversion clade</taxon>
        <taxon>genistoids sensu lato</taxon>
        <taxon>core genistoids</taxon>
        <taxon>Crotalarieae</taxon>
        <taxon>Crotalaria</taxon>
    </lineage>
</organism>
<gene>
    <name evidence="1" type="ORF">RIF29_32233</name>
</gene>
<dbReference type="Pfam" id="PF14009">
    <property type="entry name" value="PADRE"/>
    <property type="match status" value="1"/>
</dbReference>
<evidence type="ECO:0000313" key="2">
    <source>
        <dbReference type="Proteomes" id="UP001372338"/>
    </source>
</evidence>
<protein>
    <submittedName>
        <fullName evidence="1">Uncharacterized protein</fullName>
    </submittedName>
</protein>
<dbReference type="Proteomes" id="UP001372338">
    <property type="component" value="Unassembled WGS sequence"/>
</dbReference>
<dbReference type="PANTHER" id="PTHR33052">
    <property type="entry name" value="DUF4228 DOMAIN PROTEIN-RELATED"/>
    <property type="match status" value="1"/>
</dbReference>
<dbReference type="EMBL" id="JAYWIO010000006">
    <property type="protein sequence ID" value="KAK7257912.1"/>
    <property type="molecule type" value="Genomic_DNA"/>
</dbReference>
<sequence length="141" mass="15449">MGACASTQLTSKGAKLCWQSNVNIIHLDGKLEQFNEPIKAEHALFQNPNCFLCSSESMYVGSLLPHVDPNEELQFDHIYFLMPLSKSHVPLSLHDLCALAIKANAALVRSELITTNSIMKSSSVANANCVAYQSLSKGYPH</sequence>